<dbReference type="RefSeq" id="WP_224658833.1">
    <property type="nucleotide sequence ID" value="NZ_CP070607.1"/>
</dbReference>
<dbReference type="SMART" id="SM00530">
    <property type="entry name" value="HTH_XRE"/>
    <property type="match status" value="1"/>
</dbReference>
<dbReference type="SUPFAM" id="SSF47413">
    <property type="entry name" value="lambda repressor-like DNA-binding domains"/>
    <property type="match status" value="1"/>
</dbReference>
<sequence length="114" mass="12983">MKALNQTGYRIKQRREELGFSTYKLAKLINVNQSTISRYETGQTSKLTPSVVEKLSIALSTTPAYIMGWVNVPEAYEDEEDSQIINDAIQLLRGLNKEKKRQALAYIQEISQKS</sequence>
<organism evidence="2 3">
    <name type="scientific">Mammaliicoccus sciuri</name>
    <name type="common">Staphylococcus sciuri</name>
    <dbReference type="NCBI Taxonomy" id="1296"/>
    <lineage>
        <taxon>Bacteria</taxon>
        <taxon>Bacillati</taxon>
        <taxon>Bacillota</taxon>
        <taxon>Bacilli</taxon>
        <taxon>Bacillales</taxon>
        <taxon>Staphylococcaceae</taxon>
        <taxon>Mammaliicoccus</taxon>
    </lineage>
</organism>
<feature type="domain" description="HTH cro/C1-type" evidence="1">
    <location>
        <begin position="11"/>
        <end position="66"/>
    </location>
</feature>
<dbReference type="InterPro" id="IPR010982">
    <property type="entry name" value="Lambda_DNA-bd_dom_sf"/>
</dbReference>
<dbReference type="Proteomes" id="UP001176210">
    <property type="component" value="Unassembled WGS sequence"/>
</dbReference>
<dbReference type="Pfam" id="PF01381">
    <property type="entry name" value="HTH_3"/>
    <property type="match status" value="1"/>
</dbReference>
<reference evidence="2" key="2">
    <citation type="journal article" date="2023" name="Vet. Microbiol.">
        <title>Emergence of livestock-associated Mammaliicoccus sciuri ST71 co-harbouring mecA and mecC genes in Brazil.</title>
        <authorList>
            <person name="de Moura G.S."/>
            <person name="de Carvalho E."/>
            <person name="Ramos Sanchez E.M."/>
            <person name="Sellera F.P."/>
            <person name="Marques M.F.S."/>
            <person name="Heinemann M.B."/>
            <person name="De Vliegher S."/>
            <person name="Souza F.N."/>
            <person name="Mota R.A."/>
        </authorList>
    </citation>
    <scope>NUCLEOTIDE SEQUENCE</scope>
    <source>
        <strain evidence="2">BR656</strain>
    </source>
</reference>
<dbReference type="PROSITE" id="PS50943">
    <property type="entry name" value="HTH_CROC1"/>
    <property type="match status" value="1"/>
</dbReference>
<comment type="caution">
    <text evidence="2">The sequence shown here is derived from an EMBL/GenBank/DDBJ whole genome shotgun (WGS) entry which is preliminary data.</text>
</comment>
<accession>A0ABT7HZ61</accession>
<proteinExistence type="predicted"/>
<evidence type="ECO:0000259" key="1">
    <source>
        <dbReference type="PROSITE" id="PS50943"/>
    </source>
</evidence>
<keyword evidence="3" id="KW-1185">Reference proteome</keyword>
<name>A0ABT7HZ61_MAMSC</name>
<evidence type="ECO:0000313" key="3">
    <source>
        <dbReference type="Proteomes" id="UP001176210"/>
    </source>
</evidence>
<dbReference type="EMBL" id="JAPNQM010000005">
    <property type="protein sequence ID" value="MDL0117427.1"/>
    <property type="molecule type" value="Genomic_DNA"/>
</dbReference>
<protein>
    <submittedName>
        <fullName evidence="2">Helix-turn-helix transcriptional regulator</fullName>
    </submittedName>
</protein>
<dbReference type="Gene3D" id="1.10.260.40">
    <property type="entry name" value="lambda repressor-like DNA-binding domains"/>
    <property type="match status" value="1"/>
</dbReference>
<evidence type="ECO:0000313" key="2">
    <source>
        <dbReference type="EMBL" id="MDL0117427.1"/>
    </source>
</evidence>
<dbReference type="InterPro" id="IPR001387">
    <property type="entry name" value="Cro/C1-type_HTH"/>
</dbReference>
<gene>
    <name evidence="2" type="ORF">OWO77_10705</name>
</gene>
<dbReference type="CDD" id="cd00093">
    <property type="entry name" value="HTH_XRE"/>
    <property type="match status" value="1"/>
</dbReference>
<reference evidence="2" key="1">
    <citation type="submission" date="2022-09" db="EMBL/GenBank/DDBJ databases">
        <authorList>
            <person name="De Moura G.S."/>
            <person name="Carvalho E."/>
            <person name="Ramos Sanchez E.M."/>
            <person name="Sellera F.P."/>
            <person name="Marques M.F.S."/>
            <person name="Heinemann M.B."/>
            <person name="De Vliegher S."/>
            <person name="Souza F.N."/>
            <person name="Mota R.A."/>
        </authorList>
    </citation>
    <scope>NUCLEOTIDE SEQUENCE</scope>
    <source>
        <strain evidence="2">BR656</strain>
    </source>
</reference>